<dbReference type="InterPro" id="IPR007046">
    <property type="entry name" value="RNA_pol_sigma_54_core-bd"/>
</dbReference>
<protein>
    <submittedName>
        <fullName evidence="11">RNA polymerase factor sigma-54</fullName>
    </submittedName>
</protein>
<evidence type="ECO:0000256" key="2">
    <source>
        <dbReference type="ARBA" id="ARBA00022478"/>
    </source>
</evidence>
<dbReference type="InterPro" id="IPR038709">
    <property type="entry name" value="RpoN_core-bd_sf"/>
</dbReference>
<accession>A0A6I4XEU0</accession>
<reference evidence="11 12" key="1">
    <citation type="submission" date="2019-04" db="EMBL/GenBank/DDBJ databases">
        <title>Step-wise assembly of the neonatal virome modulated by breast feeding.</title>
        <authorList>
            <person name="Liang G."/>
            <person name="Bushman F."/>
        </authorList>
    </citation>
    <scope>NUCLEOTIDE SEQUENCE [LARGE SCALE GENOMIC DNA]</scope>
    <source>
        <strain evidence="11 12">E3404</strain>
    </source>
</reference>
<dbReference type="Pfam" id="PF04552">
    <property type="entry name" value="Sigma54_DBD"/>
    <property type="match status" value="1"/>
</dbReference>
<dbReference type="Gene3D" id="1.10.10.1330">
    <property type="entry name" value="RNA polymerase sigma-54 factor, core-binding domain"/>
    <property type="match status" value="1"/>
</dbReference>
<evidence type="ECO:0000256" key="1">
    <source>
        <dbReference type="ARBA" id="ARBA00008798"/>
    </source>
</evidence>
<dbReference type="PROSITE" id="PS00718">
    <property type="entry name" value="SIGMA54_2"/>
    <property type="match status" value="1"/>
</dbReference>
<evidence type="ECO:0000256" key="7">
    <source>
        <dbReference type="ARBA" id="ARBA00023125"/>
    </source>
</evidence>
<dbReference type="PANTHER" id="PTHR32248:SF4">
    <property type="entry name" value="RNA POLYMERASE SIGMA-54 FACTOR"/>
    <property type="match status" value="1"/>
</dbReference>
<feature type="domain" description="RNA polymerase sigma factor 54 DNA-binding" evidence="9">
    <location>
        <begin position="278"/>
        <end position="436"/>
    </location>
</feature>
<keyword evidence="5" id="KW-0805">Transcription regulation</keyword>
<dbReference type="Pfam" id="PF00309">
    <property type="entry name" value="Sigma54_AID"/>
    <property type="match status" value="1"/>
</dbReference>
<evidence type="ECO:0000313" key="11">
    <source>
        <dbReference type="EMBL" id="MXS25066.1"/>
    </source>
</evidence>
<keyword evidence="6" id="KW-0731">Sigma factor</keyword>
<evidence type="ECO:0000259" key="10">
    <source>
        <dbReference type="Pfam" id="PF04963"/>
    </source>
</evidence>
<evidence type="ECO:0000256" key="4">
    <source>
        <dbReference type="ARBA" id="ARBA00022695"/>
    </source>
</evidence>
<evidence type="ECO:0000313" key="12">
    <source>
        <dbReference type="Proteomes" id="UP000439965"/>
    </source>
</evidence>
<dbReference type="GO" id="GO:0016987">
    <property type="term" value="F:sigma factor activity"/>
    <property type="evidence" value="ECO:0007669"/>
    <property type="project" value="UniProtKB-KW"/>
</dbReference>
<evidence type="ECO:0000256" key="6">
    <source>
        <dbReference type="ARBA" id="ARBA00023082"/>
    </source>
</evidence>
<name>A0A6I4XEU0_ENTGA</name>
<proteinExistence type="inferred from homology"/>
<comment type="similarity">
    <text evidence="1">Belongs to the sigma-54 factor family.</text>
</comment>
<dbReference type="NCBIfam" id="TIGR02395">
    <property type="entry name" value="rpoN_sigma"/>
    <property type="match status" value="1"/>
</dbReference>
<dbReference type="GO" id="GO:0000428">
    <property type="term" value="C:DNA-directed RNA polymerase complex"/>
    <property type="evidence" value="ECO:0007669"/>
    <property type="project" value="UniProtKB-KW"/>
</dbReference>
<evidence type="ECO:0000256" key="8">
    <source>
        <dbReference type="ARBA" id="ARBA00023163"/>
    </source>
</evidence>
<gene>
    <name evidence="11" type="ORF">GTI89_03105</name>
</gene>
<dbReference type="PIRSF" id="PIRSF000774">
    <property type="entry name" value="RpoN"/>
    <property type="match status" value="1"/>
</dbReference>
<dbReference type="Gene3D" id="1.10.10.60">
    <property type="entry name" value="Homeodomain-like"/>
    <property type="match status" value="1"/>
</dbReference>
<dbReference type="InterPro" id="IPR007634">
    <property type="entry name" value="RNA_pol_sigma_54_DNA-bd"/>
</dbReference>
<dbReference type="InterPro" id="IPR000394">
    <property type="entry name" value="RNA_pol_sigma_54"/>
</dbReference>
<dbReference type="PRINTS" id="PR00045">
    <property type="entry name" value="SIGMA54FCT"/>
</dbReference>
<feature type="domain" description="RNA polymerase sigma factor 54 core-binding" evidence="10">
    <location>
        <begin position="79"/>
        <end position="264"/>
    </location>
</feature>
<evidence type="ECO:0000256" key="5">
    <source>
        <dbReference type="ARBA" id="ARBA00023015"/>
    </source>
</evidence>
<dbReference type="PROSITE" id="PS00717">
    <property type="entry name" value="SIGMA54_1"/>
    <property type="match status" value="1"/>
</dbReference>
<comment type="caution">
    <text evidence="11">The sequence shown here is derived from an EMBL/GenBank/DDBJ whole genome shotgun (WGS) entry which is preliminary data.</text>
</comment>
<dbReference type="PANTHER" id="PTHR32248">
    <property type="entry name" value="RNA POLYMERASE SIGMA-54 FACTOR"/>
    <property type="match status" value="1"/>
</dbReference>
<dbReference type="GO" id="GO:0003677">
    <property type="term" value="F:DNA binding"/>
    <property type="evidence" value="ECO:0007669"/>
    <property type="project" value="UniProtKB-KW"/>
</dbReference>
<dbReference type="GO" id="GO:0001216">
    <property type="term" value="F:DNA-binding transcription activator activity"/>
    <property type="evidence" value="ECO:0007669"/>
    <property type="project" value="InterPro"/>
</dbReference>
<keyword evidence="4" id="KW-0548">Nucleotidyltransferase</keyword>
<evidence type="ECO:0000259" key="9">
    <source>
        <dbReference type="Pfam" id="PF04552"/>
    </source>
</evidence>
<dbReference type="EMBL" id="WVTI01000002">
    <property type="protein sequence ID" value="MXS25066.1"/>
    <property type="molecule type" value="Genomic_DNA"/>
</dbReference>
<sequence>MMKFQQQFSQQQKQTQKLAMTQKLQQSIQVLQFSSDELLAFVDNQALENPLIDLTDHEYPTSYTQGSGTSEQFNEYLNQIPNRGSSLFEYLIDQIHLNYRDTFLRTVVLFLVEYIDLNGFLTIDLVKAGQMIGASEIQMLDALTLIQQLDPAGVGARDLRECLMLQTERDDAAPELAYIVLEEWFTELAERKWDKIAKNLAVSLSEIQKVFDYIQTLTPTPGAAFGSTDGLYIIPDLRVTITEGQPVVTSNRRAMPEVRFQQHYFDQLKQSGDAEVKKYLDNKAQEFEWLKKTLQQRGDTIYRVGEAIVHHQQDFFLQADRPLKPLILKEIADELGIHESTVSRAVNGKYLETEFGVFELKSFFGQKVSTQSGEDVTTEAIKRRLAALINEENKQKPLSDQKLADLLKAEEVEISRRTVAKYREALNIPGSSKRKRFD</sequence>
<evidence type="ECO:0000256" key="3">
    <source>
        <dbReference type="ARBA" id="ARBA00022679"/>
    </source>
</evidence>
<keyword evidence="8" id="KW-0804">Transcription</keyword>
<keyword evidence="2" id="KW-0240">DNA-directed RNA polymerase</keyword>
<keyword evidence="7" id="KW-0238">DNA-binding</keyword>
<dbReference type="PROSITE" id="PS50044">
    <property type="entry name" value="SIGMA54_3"/>
    <property type="match status" value="1"/>
</dbReference>
<dbReference type="AlphaFoldDB" id="A0A6I4XEU0"/>
<keyword evidence="3" id="KW-0808">Transferase</keyword>
<dbReference type="Pfam" id="PF04963">
    <property type="entry name" value="Sigma54_CBD"/>
    <property type="match status" value="1"/>
</dbReference>
<dbReference type="Proteomes" id="UP000439965">
    <property type="component" value="Unassembled WGS sequence"/>
</dbReference>
<organism evidence="11 12">
    <name type="scientific">Enterococcus gallinarum</name>
    <dbReference type="NCBI Taxonomy" id="1353"/>
    <lineage>
        <taxon>Bacteria</taxon>
        <taxon>Bacillati</taxon>
        <taxon>Bacillota</taxon>
        <taxon>Bacilli</taxon>
        <taxon>Lactobacillales</taxon>
        <taxon>Enterococcaceae</taxon>
        <taxon>Enterococcus</taxon>
    </lineage>
</organism>
<dbReference type="GO" id="GO:0006352">
    <property type="term" value="P:DNA-templated transcription initiation"/>
    <property type="evidence" value="ECO:0007669"/>
    <property type="project" value="InterPro"/>
</dbReference>
<dbReference type="GO" id="GO:0016779">
    <property type="term" value="F:nucleotidyltransferase activity"/>
    <property type="evidence" value="ECO:0007669"/>
    <property type="project" value="UniProtKB-KW"/>
</dbReference>